<dbReference type="PANTHER" id="PTHR12526:SF636">
    <property type="entry name" value="BLL3647 PROTEIN"/>
    <property type="match status" value="1"/>
</dbReference>
<reference evidence="4" key="1">
    <citation type="submission" date="2019-09" db="EMBL/GenBank/DDBJ databases">
        <title>Mumia zhuanghuii sp. nov. isolated from the intestinal contents of plateau pika (Ochotona curzoniae) in the Qinghai-Tibet plateau of China.</title>
        <authorList>
            <person name="Tian Z."/>
        </authorList>
    </citation>
    <scope>NUCLEOTIDE SEQUENCE [LARGE SCALE GENOMIC DNA]</scope>
    <source>
        <strain evidence="4">DSM 25564</strain>
    </source>
</reference>
<gene>
    <name evidence="3" type="ORF">F6B42_14340</name>
</gene>
<protein>
    <submittedName>
        <fullName evidence="3">Glycosyltransferase</fullName>
    </submittedName>
</protein>
<proteinExistence type="predicted"/>
<keyword evidence="4" id="KW-1185">Reference proteome</keyword>
<dbReference type="InterPro" id="IPR001296">
    <property type="entry name" value="Glyco_trans_1"/>
</dbReference>
<evidence type="ECO:0000313" key="3">
    <source>
        <dbReference type="EMBL" id="KAA9084154.1"/>
    </source>
</evidence>
<evidence type="ECO:0000256" key="1">
    <source>
        <dbReference type="ARBA" id="ARBA00022679"/>
    </source>
</evidence>
<dbReference type="EMBL" id="VYRZ01000004">
    <property type="protein sequence ID" value="KAA9084154.1"/>
    <property type="molecule type" value="Genomic_DNA"/>
</dbReference>
<dbReference type="Gene3D" id="3.40.50.2000">
    <property type="entry name" value="Glycogen Phosphorylase B"/>
    <property type="match status" value="2"/>
</dbReference>
<dbReference type="Pfam" id="PF00534">
    <property type="entry name" value="Glycos_transf_1"/>
    <property type="match status" value="1"/>
</dbReference>
<feature type="domain" description="Glycosyl transferase family 1" evidence="2">
    <location>
        <begin position="217"/>
        <end position="360"/>
    </location>
</feature>
<dbReference type="RefSeq" id="WP_150420407.1">
    <property type="nucleotide sequence ID" value="NZ_VYRZ01000004.1"/>
</dbReference>
<sequence>MFNTTLDLGARSRLLIHKFDPETPAPGGIDTCIRGIIKYSDPDESLAIVGVEGGPSGRRALGTWRPVELYGRRFQFMAVAPLDPGNQVRRLPHSLRIGAGLVRYKGQLPKAAYVQTHRADLGLLASTILSGRHDYFIHTQESGILGSESDSFWKRAAPVHRSVEKTVVKRAHRVRVFNPTYAERVKEWNSATMASPTWWDPELIPERRTDSPRGRNLLWVGRLEQPKVPSLALAALSRLTEAEPTAGWKLRMVGAGNLETELRRIAKQMGVSEHVEFVGRLNPHEVMDEMARASILLMTSVAGYEGFPRVLVEGLANGLSAVVTEGADTGSLVADGVNGYRVTPDASEFASRISQALALSATDSRRSVEHLSAPRVVRALYER</sequence>
<dbReference type="OrthoDB" id="9802525at2"/>
<evidence type="ECO:0000313" key="4">
    <source>
        <dbReference type="Proteomes" id="UP000327039"/>
    </source>
</evidence>
<dbReference type="Proteomes" id="UP000327039">
    <property type="component" value="Unassembled WGS sequence"/>
</dbReference>
<accession>A0A5J5IN62</accession>
<comment type="caution">
    <text evidence="3">The sequence shown here is derived from an EMBL/GenBank/DDBJ whole genome shotgun (WGS) entry which is preliminary data.</text>
</comment>
<evidence type="ECO:0000259" key="2">
    <source>
        <dbReference type="Pfam" id="PF00534"/>
    </source>
</evidence>
<organism evidence="3 4">
    <name type="scientific">Microbacterium radiodurans</name>
    <dbReference type="NCBI Taxonomy" id="661398"/>
    <lineage>
        <taxon>Bacteria</taxon>
        <taxon>Bacillati</taxon>
        <taxon>Actinomycetota</taxon>
        <taxon>Actinomycetes</taxon>
        <taxon>Micrococcales</taxon>
        <taxon>Microbacteriaceae</taxon>
        <taxon>Microbacterium</taxon>
    </lineage>
</organism>
<dbReference type="SUPFAM" id="SSF53756">
    <property type="entry name" value="UDP-Glycosyltransferase/glycogen phosphorylase"/>
    <property type="match status" value="1"/>
</dbReference>
<dbReference type="GO" id="GO:0016757">
    <property type="term" value="F:glycosyltransferase activity"/>
    <property type="evidence" value="ECO:0007669"/>
    <property type="project" value="InterPro"/>
</dbReference>
<dbReference type="PANTHER" id="PTHR12526">
    <property type="entry name" value="GLYCOSYLTRANSFERASE"/>
    <property type="match status" value="1"/>
</dbReference>
<name>A0A5J5IN62_9MICO</name>
<dbReference type="AlphaFoldDB" id="A0A5J5IN62"/>
<keyword evidence="1 3" id="KW-0808">Transferase</keyword>